<dbReference type="PROSITE" id="PS50966">
    <property type="entry name" value="ZF_SWIM"/>
    <property type="match status" value="1"/>
</dbReference>
<keyword evidence="1" id="KW-0862">Zinc</keyword>
<evidence type="ECO:0000313" key="4">
    <source>
        <dbReference type="EMBL" id="KAL3690167.1"/>
    </source>
</evidence>
<accession>A0ABD3HF53</accession>
<keyword evidence="1" id="KW-0479">Metal-binding</keyword>
<dbReference type="AlphaFoldDB" id="A0ABD3HF53"/>
<keyword evidence="5" id="KW-1185">Reference proteome</keyword>
<feature type="compositionally biased region" description="Basic and acidic residues" evidence="2">
    <location>
        <begin position="221"/>
        <end position="236"/>
    </location>
</feature>
<feature type="compositionally biased region" description="Polar residues" evidence="2">
    <location>
        <begin position="240"/>
        <end position="260"/>
    </location>
</feature>
<dbReference type="InterPro" id="IPR007527">
    <property type="entry name" value="Znf_SWIM"/>
</dbReference>
<evidence type="ECO:0000313" key="5">
    <source>
        <dbReference type="Proteomes" id="UP001633002"/>
    </source>
</evidence>
<dbReference type="EMBL" id="JBJQOH010000004">
    <property type="protein sequence ID" value="KAL3690167.1"/>
    <property type="molecule type" value="Genomic_DNA"/>
</dbReference>
<keyword evidence="1" id="KW-0863">Zinc-finger</keyword>
<proteinExistence type="predicted"/>
<evidence type="ECO:0000256" key="1">
    <source>
        <dbReference type="PROSITE-ProRule" id="PRU00325"/>
    </source>
</evidence>
<evidence type="ECO:0000259" key="3">
    <source>
        <dbReference type="PROSITE" id="PS50966"/>
    </source>
</evidence>
<feature type="domain" description="SWIM-type" evidence="3">
    <location>
        <begin position="497"/>
        <end position="536"/>
    </location>
</feature>
<dbReference type="Proteomes" id="UP001633002">
    <property type="component" value="Unassembled WGS sequence"/>
</dbReference>
<feature type="region of interest" description="Disordered" evidence="2">
    <location>
        <begin position="219"/>
        <end position="279"/>
    </location>
</feature>
<organism evidence="4 5">
    <name type="scientific">Riccia sorocarpa</name>
    <dbReference type="NCBI Taxonomy" id="122646"/>
    <lineage>
        <taxon>Eukaryota</taxon>
        <taxon>Viridiplantae</taxon>
        <taxon>Streptophyta</taxon>
        <taxon>Embryophyta</taxon>
        <taxon>Marchantiophyta</taxon>
        <taxon>Marchantiopsida</taxon>
        <taxon>Marchantiidae</taxon>
        <taxon>Marchantiales</taxon>
        <taxon>Ricciaceae</taxon>
        <taxon>Riccia</taxon>
    </lineage>
</organism>
<comment type="caution">
    <text evidence="4">The sequence shown here is derived from an EMBL/GenBank/DDBJ whole genome shotgun (WGS) entry which is preliminary data.</text>
</comment>
<name>A0ABD3HF53_9MARC</name>
<feature type="region of interest" description="Disordered" evidence="2">
    <location>
        <begin position="38"/>
        <end position="65"/>
    </location>
</feature>
<dbReference type="GO" id="GO:0008270">
    <property type="term" value="F:zinc ion binding"/>
    <property type="evidence" value="ECO:0007669"/>
    <property type="project" value="UniProtKB-KW"/>
</dbReference>
<evidence type="ECO:0000256" key="2">
    <source>
        <dbReference type="SAM" id="MobiDB-lite"/>
    </source>
</evidence>
<gene>
    <name evidence="4" type="ORF">R1sor_016476</name>
</gene>
<sequence>MHELTLRAADRLGTTEAFEKAFEIAVRQTDPLRNIPHTVNGDINTTTYKRKGPATSTIHSGDTHRHDRVAVTSQVTRRVKGRLHFDFTTTQSIPEDFRVPTTHTIPEDIPDPDTHTIPEESKLPTAHTIPEDIALPTQTSQITTLSSSTELSTELLADDGPGYFQQDGPRYFQAHQDVGFQAEDATDSLDRQDTHVLFRAPQVGSFNQEVHVGCIPQQQDLNHESPDQHDAAHPPEQDGMANTNIPKLSSDSELRQTQARAGQGTHPVHAHPRTDQDSDDDVVVLRVTPRARPPTRAFPINVPTVDEMVDQLPVGVMHNGQAVVEQDVDKRFWHLSRIHPSRNPACNAAMTGRGAPRRSIYCKFQKPRVPEVMPVLTGTNLSQEEVDFLTERGLILVHRNPMPILMATDRPSVLEIRINVDAYPQKVISAAPDFHFQARGTKPCKRKTSPSGECSKKLQLVRSTTMMLTGSWSVIEGNGYGRMYRIFTHLNADIRSYIVQLCCFPTCSCEDFFERESRRSTYLPCKHIYWVYMNILGLRPDANIMHQPVFSRNEVDKLVSMETMTAAARDRVVFG</sequence>
<reference evidence="4 5" key="1">
    <citation type="submission" date="2024-09" db="EMBL/GenBank/DDBJ databases">
        <title>Chromosome-scale assembly of Riccia sorocarpa.</title>
        <authorList>
            <person name="Paukszto L."/>
        </authorList>
    </citation>
    <scope>NUCLEOTIDE SEQUENCE [LARGE SCALE GENOMIC DNA]</scope>
    <source>
        <strain evidence="4">LP-2024</strain>
        <tissue evidence="4">Aerial parts of the thallus</tissue>
    </source>
</reference>
<protein>
    <recommendedName>
        <fullName evidence="3">SWIM-type domain-containing protein</fullName>
    </recommendedName>
</protein>